<name>A0AA37SDH4_9GAMM</name>
<dbReference type="AlphaFoldDB" id="A0AA37SDH4"/>
<evidence type="ECO:0000313" key="3">
    <source>
        <dbReference type="Proteomes" id="UP001161389"/>
    </source>
</evidence>
<evidence type="ECO:0000256" key="1">
    <source>
        <dbReference type="SAM" id="Phobius"/>
    </source>
</evidence>
<sequence>MSAVTLEREGCDPMTLLLNDCLTTMTGASLGLGFVTLGYLNQMIKFLRLVSAAWFSYAQV</sequence>
<accession>A0AA37SDH4</accession>
<evidence type="ECO:0000313" key="2">
    <source>
        <dbReference type="EMBL" id="GLQ33091.1"/>
    </source>
</evidence>
<feature type="transmembrane region" description="Helical" evidence="1">
    <location>
        <begin position="22"/>
        <end position="40"/>
    </location>
</feature>
<keyword evidence="1" id="KW-1133">Transmembrane helix</keyword>
<keyword evidence="3" id="KW-1185">Reference proteome</keyword>
<organism evidence="2 3">
    <name type="scientific">Litoribrevibacter albus</name>
    <dbReference type="NCBI Taxonomy" id="1473156"/>
    <lineage>
        <taxon>Bacteria</taxon>
        <taxon>Pseudomonadati</taxon>
        <taxon>Pseudomonadota</taxon>
        <taxon>Gammaproteobacteria</taxon>
        <taxon>Oceanospirillales</taxon>
        <taxon>Oceanospirillaceae</taxon>
        <taxon>Litoribrevibacter</taxon>
    </lineage>
</organism>
<keyword evidence="1" id="KW-0812">Transmembrane</keyword>
<keyword evidence="1" id="KW-0472">Membrane</keyword>
<reference evidence="2" key="1">
    <citation type="journal article" date="2014" name="Int. J. Syst. Evol. Microbiol.">
        <title>Complete genome sequence of Corynebacterium casei LMG S-19264T (=DSM 44701T), isolated from a smear-ripened cheese.</title>
        <authorList>
            <consortium name="US DOE Joint Genome Institute (JGI-PGF)"/>
            <person name="Walter F."/>
            <person name="Albersmeier A."/>
            <person name="Kalinowski J."/>
            <person name="Ruckert C."/>
        </authorList>
    </citation>
    <scope>NUCLEOTIDE SEQUENCE</scope>
    <source>
        <strain evidence="2">NBRC 110071</strain>
    </source>
</reference>
<proteinExistence type="predicted"/>
<gene>
    <name evidence="2" type="ORF">GCM10007876_35700</name>
</gene>
<dbReference type="EMBL" id="BSNM01000016">
    <property type="protein sequence ID" value="GLQ33091.1"/>
    <property type="molecule type" value="Genomic_DNA"/>
</dbReference>
<protein>
    <submittedName>
        <fullName evidence="2">Uncharacterized protein</fullName>
    </submittedName>
</protein>
<comment type="caution">
    <text evidence="2">The sequence shown here is derived from an EMBL/GenBank/DDBJ whole genome shotgun (WGS) entry which is preliminary data.</text>
</comment>
<reference evidence="2" key="2">
    <citation type="submission" date="2023-01" db="EMBL/GenBank/DDBJ databases">
        <title>Draft genome sequence of Litoribrevibacter albus strain NBRC 110071.</title>
        <authorList>
            <person name="Sun Q."/>
            <person name="Mori K."/>
        </authorList>
    </citation>
    <scope>NUCLEOTIDE SEQUENCE</scope>
    <source>
        <strain evidence="2">NBRC 110071</strain>
    </source>
</reference>
<dbReference type="Proteomes" id="UP001161389">
    <property type="component" value="Unassembled WGS sequence"/>
</dbReference>